<dbReference type="SUPFAM" id="SSF53335">
    <property type="entry name" value="S-adenosyl-L-methionine-dependent methyltransferases"/>
    <property type="match status" value="1"/>
</dbReference>
<dbReference type="OrthoDB" id="269872at2759"/>
<dbReference type="CDD" id="cd02440">
    <property type="entry name" value="AdoMet_MTases"/>
    <property type="match status" value="1"/>
</dbReference>
<dbReference type="AlphaFoldDB" id="A0A2H9TL95"/>
<dbReference type="InterPro" id="IPR025714">
    <property type="entry name" value="Methyltranfer_dom"/>
</dbReference>
<dbReference type="InterPro" id="IPR050320">
    <property type="entry name" value="N5-glutamine_MTase"/>
</dbReference>
<dbReference type="GO" id="GO:0003676">
    <property type="term" value="F:nucleic acid binding"/>
    <property type="evidence" value="ECO:0007669"/>
    <property type="project" value="InterPro"/>
</dbReference>
<dbReference type="InterPro" id="IPR004556">
    <property type="entry name" value="HemK-like"/>
</dbReference>
<evidence type="ECO:0000256" key="3">
    <source>
        <dbReference type="ARBA" id="ARBA00022691"/>
    </source>
</evidence>
<dbReference type="InterPro" id="IPR029063">
    <property type="entry name" value="SAM-dependent_MTases_sf"/>
</dbReference>
<dbReference type="PANTHER" id="PTHR18895:SF74">
    <property type="entry name" value="MTRF1L RELEASE FACTOR GLUTAMINE METHYLTRANSFERASE"/>
    <property type="match status" value="1"/>
</dbReference>
<name>A0A2H9TL95_9FUNG</name>
<dbReference type="STRING" id="1246581.A0A2H9TL95"/>
<accession>A0A2H9TL95</accession>
<keyword evidence="1 5" id="KW-0489">Methyltransferase</keyword>
<proteinExistence type="predicted"/>
<keyword evidence="6" id="KW-1185">Reference proteome</keyword>
<sequence>MVVERLLFLNRLQDQPKRYAYRLSEQIKARLARKRGEGLELFIHYVFKNHATILSEWYAAKADAHYLQRAFPSYGERLRLVWAQIYKKGKPIDYVLGWTPFLGMQFRVQSPVLIPRRDTETWLKSFLKDAKGLQNGKDLKILEVGTGSGCIAITLAKNIKCHVTAIDKSDVAVQLARQNAALNSVANVKSQRCNVFDNEAIRSLKGPFDLLISNPPYIPQRHWSSLVSPNVRRWESTQALLGGTDGCNFHRRLLDVATMLRISTVVLELDGSESQVNLVRDIATTKGYCLIKSLPDIANRTRAVILSNANAECGLR</sequence>
<dbReference type="Proteomes" id="UP000240830">
    <property type="component" value="Unassembled WGS sequence"/>
</dbReference>
<evidence type="ECO:0000259" key="4">
    <source>
        <dbReference type="Pfam" id="PF13847"/>
    </source>
</evidence>
<comment type="caution">
    <text evidence="5">The sequence shown here is derived from an EMBL/GenBank/DDBJ whole genome shotgun (WGS) entry which is preliminary data.</text>
</comment>
<dbReference type="PROSITE" id="PS00092">
    <property type="entry name" value="N6_MTASE"/>
    <property type="match status" value="1"/>
</dbReference>
<dbReference type="PANTHER" id="PTHR18895">
    <property type="entry name" value="HEMK METHYLTRANSFERASE"/>
    <property type="match status" value="1"/>
</dbReference>
<dbReference type="NCBIfam" id="TIGR00536">
    <property type="entry name" value="hemK_fam"/>
    <property type="match status" value="1"/>
</dbReference>
<evidence type="ECO:0000256" key="1">
    <source>
        <dbReference type="ARBA" id="ARBA00022603"/>
    </source>
</evidence>
<dbReference type="InterPro" id="IPR002052">
    <property type="entry name" value="DNA_methylase_N6_adenine_CS"/>
</dbReference>
<evidence type="ECO:0000256" key="2">
    <source>
        <dbReference type="ARBA" id="ARBA00022679"/>
    </source>
</evidence>
<dbReference type="GO" id="GO:0005739">
    <property type="term" value="C:mitochondrion"/>
    <property type="evidence" value="ECO:0007669"/>
    <property type="project" value="TreeGrafter"/>
</dbReference>
<protein>
    <submittedName>
        <fullName evidence="5">Release factor glutamine methyltransferase</fullName>
    </submittedName>
</protein>
<dbReference type="GO" id="GO:0102559">
    <property type="term" value="F:peptide chain release factor N(5)-glutamine methyltransferase activity"/>
    <property type="evidence" value="ECO:0007669"/>
    <property type="project" value="UniProtKB-EC"/>
</dbReference>
<gene>
    <name evidence="5" type="ORF">PSACC_01688</name>
</gene>
<dbReference type="GO" id="GO:0032259">
    <property type="term" value="P:methylation"/>
    <property type="evidence" value="ECO:0007669"/>
    <property type="project" value="UniProtKB-KW"/>
</dbReference>
<keyword evidence="3" id="KW-0949">S-adenosyl-L-methionine</keyword>
<dbReference type="Pfam" id="PF13847">
    <property type="entry name" value="Methyltransf_31"/>
    <property type="match status" value="1"/>
</dbReference>
<dbReference type="EMBL" id="MTSL01000117">
    <property type="protein sequence ID" value="PJF18538.1"/>
    <property type="molecule type" value="Genomic_DNA"/>
</dbReference>
<evidence type="ECO:0000313" key="5">
    <source>
        <dbReference type="EMBL" id="PJF18538.1"/>
    </source>
</evidence>
<keyword evidence="2 5" id="KW-0808">Transferase</keyword>
<dbReference type="Gene3D" id="3.40.50.150">
    <property type="entry name" value="Vaccinia Virus protein VP39"/>
    <property type="match status" value="1"/>
</dbReference>
<feature type="domain" description="Methyltransferase" evidence="4">
    <location>
        <begin position="137"/>
        <end position="214"/>
    </location>
</feature>
<reference evidence="5 6" key="1">
    <citation type="submission" date="2016-10" db="EMBL/GenBank/DDBJ databases">
        <title>The genome of Paramicrosporidium saccamoebae is the missing link in understanding Cryptomycota and Microsporidia evolution.</title>
        <authorList>
            <person name="Quandt C.A."/>
            <person name="Beaudet D."/>
            <person name="Corsaro D."/>
            <person name="Michel R."/>
            <person name="Corradi N."/>
            <person name="James T."/>
        </authorList>
    </citation>
    <scope>NUCLEOTIDE SEQUENCE [LARGE SCALE GENOMIC DNA]</scope>
    <source>
        <strain evidence="5 6">KSL3</strain>
    </source>
</reference>
<organism evidence="5 6">
    <name type="scientific">Paramicrosporidium saccamoebae</name>
    <dbReference type="NCBI Taxonomy" id="1246581"/>
    <lineage>
        <taxon>Eukaryota</taxon>
        <taxon>Fungi</taxon>
        <taxon>Fungi incertae sedis</taxon>
        <taxon>Cryptomycota</taxon>
        <taxon>Cryptomycota incertae sedis</taxon>
        <taxon>Paramicrosporidium</taxon>
    </lineage>
</organism>
<evidence type="ECO:0000313" key="6">
    <source>
        <dbReference type="Proteomes" id="UP000240830"/>
    </source>
</evidence>